<evidence type="ECO:0000313" key="5">
    <source>
        <dbReference type="Proteomes" id="UP000218267"/>
    </source>
</evidence>
<evidence type="ECO:0000259" key="2">
    <source>
        <dbReference type="Pfam" id="PF07075"/>
    </source>
</evidence>
<reference evidence="4 5" key="1">
    <citation type="journal article" date="2018" name="Mar. Genomics">
        <title>Complete genome sequence of Marinifilaceae bacterium strain SPP2, isolated from the Antarctic marine sediment.</title>
        <authorList>
            <person name="Watanabe M."/>
            <person name="Kojima H."/>
            <person name="Fukui M."/>
        </authorList>
    </citation>
    <scope>NUCLEOTIDE SEQUENCE [LARGE SCALE GENOMIC DNA]</scope>
    <source>
        <strain evidence="4 5">SPP2</strain>
    </source>
</reference>
<evidence type="ECO:0008006" key="6">
    <source>
        <dbReference type="Google" id="ProtNLM"/>
    </source>
</evidence>
<dbReference type="GO" id="GO:0033922">
    <property type="term" value="F:peptidoglycan beta-N-acetylmuramidase activity"/>
    <property type="evidence" value="ECO:0007669"/>
    <property type="project" value="InterPro"/>
</dbReference>
<keyword evidence="5" id="KW-1185">Reference proteome</keyword>
<dbReference type="EMBL" id="AP018042">
    <property type="protein sequence ID" value="BAX80419.1"/>
    <property type="molecule type" value="Genomic_DNA"/>
</dbReference>
<dbReference type="PIRSF" id="PIRSF016719">
    <property type="entry name" value="UCP016719"/>
    <property type="match status" value="1"/>
</dbReference>
<dbReference type="PANTHER" id="PTHR42915:SF1">
    <property type="entry name" value="PEPTIDOGLYCAN BETA-N-ACETYLMURAMIDASE NAMZ"/>
    <property type="match status" value="1"/>
</dbReference>
<evidence type="ECO:0000259" key="3">
    <source>
        <dbReference type="Pfam" id="PF20732"/>
    </source>
</evidence>
<gene>
    <name evidence="4" type="ORF">ALGA_2076</name>
</gene>
<name>A0A1Y1CJ54_9BACT</name>
<reference evidence="5" key="2">
    <citation type="journal article" date="2020" name="Antonie Van Leeuwenhoek">
        <title>Labilibaculum antarcticum sp. nov., a novel facultative anaerobic, psychrotorelant bacterium isolated from marine sediment of Antarctica.</title>
        <authorList>
            <person name="Watanabe M."/>
            <person name="Kojima H."/>
            <person name="Fukui M."/>
        </authorList>
    </citation>
    <scope>NUCLEOTIDE SEQUENCE [LARGE SCALE GENOMIC DNA]</scope>
    <source>
        <strain evidence="5">SPP2</strain>
    </source>
</reference>
<accession>A0A1Y1CJ54</accession>
<keyword evidence="1" id="KW-0732">Signal</keyword>
<dbReference type="Gene3D" id="3.40.50.12170">
    <property type="entry name" value="Uncharacterised protein PF07075, DUF1343"/>
    <property type="match status" value="1"/>
</dbReference>
<feature type="signal peptide" evidence="1">
    <location>
        <begin position="1"/>
        <end position="27"/>
    </location>
</feature>
<dbReference type="AlphaFoldDB" id="A0A1Y1CJ54"/>
<dbReference type="Pfam" id="PF20732">
    <property type="entry name" value="NamZ_C"/>
    <property type="match status" value="1"/>
</dbReference>
<dbReference type="PROSITE" id="PS51257">
    <property type="entry name" value="PROKAR_LIPOPROTEIN"/>
    <property type="match status" value="1"/>
</dbReference>
<dbReference type="RefSeq" id="WP_096429274.1">
    <property type="nucleotide sequence ID" value="NZ_AP018042.1"/>
</dbReference>
<dbReference type="Gene3D" id="3.90.1150.140">
    <property type="match status" value="1"/>
</dbReference>
<dbReference type="KEGG" id="mbas:ALGA_2076"/>
<evidence type="ECO:0000313" key="4">
    <source>
        <dbReference type="EMBL" id="BAX80419.1"/>
    </source>
</evidence>
<dbReference type="Pfam" id="PF07075">
    <property type="entry name" value="NamZ_N"/>
    <property type="match status" value="1"/>
</dbReference>
<protein>
    <recommendedName>
        <fullName evidence="6">DUF1343 domain-containing protein</fullName>
    </recommendedName>
</protein>
<dbReference type="OrthoDB" id="9801061at2"/>
<feature type="domain" description="Peptidoglycan beta-N-acetylmuramidase NamZ C-terminal" evidence="3">
    <location>
        <begin position="256"/>
        <end position="397"/>
    </location>
</feature>
<dbReference type="InterPro" id="IPR048503">
    <property type="entry name" value="NamZ_C"/>
</dbReference>
<dbReference type="Proteomes" id="UP000218267">
    <property type="component" value="Chromosome"/>
</dbReference>
<organism evidence="4 5">
    <name type="scientific">Labilibaculum antarcticum</name>
    <dbReference type="NCBI Taxonomy" id="1717717"/>
    <lineage>
        <taxon>Bacteria</taxon>
        <taxon>Pseudomonadati</taxon>
        <taxon>Bacteroidota</taxon>
        <taxon>Bacteroidia</taxon>
        <taxon>Marinilabiliales</taxon>
        <taxon>Marinifilaceae</taxon>
        <taxon>Labilibaculum</taxon>
    </lineage>
</organism>
<feature type="chain" id="PRO_5012847155" description="DUF1343 domain-containing protein" evidence="1">
    <location>
        <begin position="28"/>
        <end position="413"/>
    </location>
</feature>
<sequence length="413" mass="46622">MRKIKQLIQYCVLTSCFLIAVSLSSCAQKQSEALLTGAERFEEYIPLLNQKKVAVVANQSSLVKGEHLVDALLAKDIQITKIFSPEHGFRGDADAGEKITNGLDVKTGLPIVSLYGKHFKPSAADLKDIDVVLFDIQDVGVRFYTYISTLHYVMEACAEQGKQVIVLDRPNPNSHYVDGPVLEMKYRSFVGMHPVPVVYGMSIGEYAQMINGEKWLKNKVQCELVVVPCKNWNRDDAYLLPVKPSPNLPNHLSVSLYPSLCFFEGTVVSAGRGTEYPFQAYGHPAFTNGDCEFTPQSISGASKYPKFEGEKCIAYDLRKINPEDFRKKKKLDLSFLLNAYSELKAKPDFFNSFFENLAGTAKLRTQIENSLSEAEIRNSWESDRNKFMTIRAKYLIYPDFAEERIERETEAPE</sequence>
<evidence type="ECO:0000256" key="1">
    <source>
        <dbReference type="SAM" id="SignalP"/>
    </source>
</evidence>
<proteinExistence type="predicted"/>
<feature type="domain" description="Peptidoglycan beta-N-acetylmuramidase NamZ N-terminal" evidence="2">
    <location>
        <begin position="53"/>
        <end position="250"/>
    </location>
</feature>
<dbReference type="PANTHER" id="PTHR42915">
    <property type="entry name" value="HYPOTHETICAL 460 KDA PROTEIN IN FEUA-SIGW INTERGENIC REGION [PRECURSOR]"/>
    <property type="match status" value="1"/>
</dbReference>
<dbReference type="InterPro" id="IPR048502">
    <property type="entry name" value="NamZ_N"/>
</dbReference>
<dbReference type="InterPro" id="IPR008302">
    <property type="entry name" value="NamZ"/>
</dbReference>